<evidence type="ECO:0000313" key="3">
    <source>
        <dbReference type="Proteomes" id="UP000215453"/>
    </source>
</evidence>
<feature type="compositionally biased region" description="Acidic residues" evidence="1">
    <location>
        <begin position="247"/>
        <end position="259"/>
    </location>
</feature>
<dbReference type="Pfam" id="PF20174">
    <property type="entry name" value="DUF6540"/>
    <property type="match status" value="1"/>
</dbReference>
<feature type="region of interest" description="Disordered" evidence="1">
    <location>
        <begin position="164"/>
        <end position="270"/>
    </location>
</feature>
<feature type="compositionally biased region" description="Basic and acidic residues" evidence="1">
    <location>
        <begin position="226"/>
        <end position="246"/>
    </location>
</feature>
<dbReference type="EMBL" id="LT882678">
    <property type="protein sequence ID" value="SMY22925.1"/>
    <property type="molecule type" value="Genomic_DNA"/>
</dbReference>
<protein>
    <submittedName>
        <fullName evidence="2">Uncharacterized protein</fullName>
    </submittedName>
</protein>
<sequence length="312" mass="35290">MSLPGFTQQEIQHLLQRLDPQQRTAFQQMTQEQKFALLRQLRDRQFYRAFRPELDSVAHDPLDPAKRYHDGVFVETDRTNGTGTMFHVTGDIIAQSGMRYEEKENWAPGQSARLHRITPIGFVLEDDVDSDKISSVLRSLPTPTKQQGVNFWKRSSEPGAIEIIWTKEDGEPYGAGEGRRPCISDADYAPPPAKKSRSKANRKSKSKNDDEAAYFPSEDREDDEHLGEVDNETRQEDRETFARVIDELEELDDEVDEADNDKPYAPHESSSSLPYIAFQVAIAPIIESAPESLPPAIVALGARLEKLTRAHA</sequence>
<dbReference type="InterPro" id="IPR046670">
    <property type="entry name" value="DUF6540"/>
</dbReference>
<evidence type="ECO:0000313" key="2">
    <source>
        <dbReference type="EMBL" id="SMY22925.1"/>
    </source>
</evidence>
<proteinExistence type="predicted"/>
<name>A0A1Y6LF14_ZYMTR</name>
<accession>A0A1Y6LF14</accession>
<dbReference type="AlphaFoldDB" id="A0A1Y6LF14"/>
<organism evidence="2 3">
    <name type="scientific">Zymoseptoria tritici ST99CH_1A5</name>
    <dbReference type="NCBI Taxonomy" id="1276529"/>
    <lineage>
        <taxon>Eukaryota</taxon>
        <taxon>Fungi</taxon>
        <taxon>Dikarya</taxon>
        <taxon>Ascomycota</taxon>
        <taxon>Pezizomycotina</taxon>
        <taxon>Dothideomycetes</taxon>
        <taxon>Dothideomycetidae</taxon>
        <taxon>Mycosphaerellales</taxon>
        <taxon>Mycosphaerellaceae</taxon>
        <taxon>Zymoseptoria</taxon>
    </lineage>
</organism>
<reference evidence="2 3" key="1">
    <citation type="submission" date="2016-10" db="EMBL/GenBank/DDBJ databases">
        <authorList>
            <person name="Varghese N."/>
        </authorList>
    </citation>
    <scope>NUCLEOTIDE SEQUENCE [LARGE SCALE GENOMIC DNA]</scope>
</reference>
<dbReference type="Proteomes" id="UP000215453">
    <property type="component" value="Chromosome 3"/>
</dbReference>
<evidence type="ECO:0000256" key="1">
    <source>
        <dbReference type="SAM" id="MobiDB-lite"/>
    </source>
</evidence>
<feature type="compositionally biased region" description="Basic residues" evidence="1">
    <location>
        <begin position="194"/>
        <end position="205"/>
    </location>
</feature>
<gene>
    <name evidence="2" type="ORF">ZT1A5_G4365</name>
</gene>